<dbReference type="SUPFAM" id="SSF55486">
    <property type="entry name" value="Metalloproteases ('zincins'), catalytic domain"/>
    <property type="match status" value="1"/>
</dbReference>
<feature type="domain" description="Peptidase M1 membrane alanine aminopeptidase" evidence="11">
    <location>
        <begin position="763"/>
        <end position="977"/>
    </location>
</feature>
<accession>A0A086KMS6</accession>
<keyword evidence="3 15" id="KW-0031">Aminopeptidase</keyword>
<dbReference type="CDD" id="cd09600">
    <property type="entry name" value="M1_APN"/>
    <property type="match status" value="1"/>
</dbReference>
<dbReference type="FunFam" id="2.60.40.1840:FF:000001">
    <property type="entry name" value="Aminopeptidase N"/>
    <property type="match status" value="1"/>
</dbReference>
<dbReference type="InterPro" id="IPR045357">
    <property type="entry name" value="Aminopeptidase_N-like_N"/>
</dbReference>
<keyword evidence="5" id="KW-0479">Metal-binding</keyword>
<dbReference type="Gene3D" id="2.60.40.1840">
    <property type="match status" value="1"/>
</dbReference>
<dbReference type="InterPro" id="IPR012779">
    <property type="entry name" value="Peptidase_M1_pepN"/>
</dbReference>
<dbReference type="SMR" id="A0A086KMS6"/>
<evidence type="ECO:0000256" key="7">
    <source>
        <dbReference type="ARBA" id="ARBA00022833"/>
    </source>
</evidence>
<feature type="domain" description="Peptidase M1 alanyl aminopeptidase Ig-like fold" evidence="12">
    <location>
        <begin position="982"/>
        <end position="1078"/>
    </location>
</feature>
<comment type="similarity">
    <text evidence="2">Belongs to the peptidase M1 family.</text>
</comment>
<dbReference type="InterPro" id="IPR024601">
    <property type="entry name" value="Peptidase_M1_pepN_C"/>
</dbReference>
<feature type="region of interest" description="Disordered" evidence="9">
    <location>
        <begin position="1"/>
        <end position="31"/>
    </location>
</feature>
<dbReference type="Gene3D" id="2.60.40.1730">
    <property type="entry name" value="tricorn interacting facor f3 domain"/>
    <property type="match status" value="1"/>
</dbReference>
<reference evidence="15 16" key="1">
    <citation type="submission" date="2014-02" db="EMBL/GenBank/DDBJ databases">
        <authorList>
            <person name="Sibley D."/>
            <person name="Venepally P."/>
            <person name="Karamycheva S."/>
            <person name="Hadjithomas M."/>
            <person name="Khan A."/>
            <person name="Brunk B."/>
            <person name="Roos D."/>
            <person name="Caler E."/>
            <person name="Lorenzi H."/>
        </authorList>
    </citation>
    <scope>NUCLEOTIDE SEQUENCE [LARGE SCALE GENOMIC DNA]</scope>
    <source>
        <strain evidence="15 16">GAB2-2007-GAL-DOM2</strain>
    </source>
</reference>
<evidence type="ECO:0000256" key="10">
    <source>
        <dbReference type="SAM" id="Phobius"/>
    </source>
</evidence>
<evidence type="ECO:0000313" key="16">
    <source>
        <dbReference type="Proteomes" id="UP000028837"/>
    </source>
</evidence>
<dbReference type="GO" id="GO:0008237">
    <property type="term" value="F:metallopeptidase activity"/>
    <property type="evidence" value="ECO:0007669"/>
    <property type="project" value="UniProtKB-KW"/>
</dbReference>
<dbReference type="PRINTS" id="PR00756">
    <property type="entry name" value="ALADIPTASE"/>
</dbReference>
<feature type="domain" description="Aminopeptidase N-like N-terminal" evidence="14">
    <location>
        <begin position="539"/>
        <end position="724"/>
    </location>
</feature>
<dbReference type="FunFam" id="1.10.390.10:FF:000002">
    <property type="entry name" value="Aminopeptidase N"/>
    <property type="match status" value="1"/>
</dbReference>
<dbReference type="GO" id="GO:0008270">
    <property type="term" value="F:zinc ion binding"/>
    <property type="evidence" value="ECO:0007669"/>
    <property type="project" value="InterPro"/>
</dbReference>
<dbReference type="FunFam" id="3.30.2010.30:FF:000002">
    <property type="entry name" value="Putative aminopeptidase N"/>
    <property type="match status" value="1"/>
</dbReference>
<dbReference type="GO" id="GO:0006508">
    <property type="term" value="P:proteolysis"/>
    <property type="evidence" value="ECO:0007669"/>
    <property type="project" value="UniProtKB-KW"/>
</dbReference>
<feature type="region of interest" description="Disordered" evidence="9">
    <location>
        <begin position="83"/>
        <end position="111"/>
    </location>
</feature>
<dbReference type="PANTHER" id="PTHR46322:SF1">
    <property type="entry name" value="PUROMYCIN-SENSITIVE AMINOPEPTIDASE"/>
    <property type="match status" value="1"/>
</dbReference>
<dbReference type="EMBL" id="AHZU02000340">
    <property type="protein sequence ID" value="KFG45694.1"/>
    <property type="molecule type" value="Genomic_DNA"/>
</dbReference>
<keyword evidence="10" id="KW-0812">Transmembrane</keyword>
<feature type="compositionally biased region" description="Basic and acidic residues" evidence="9">
    <location>
        <begin position="86"/>
        <end position="98"/>
    </location>
</feature>
<feature type="domain" description="Peptidase M1 alanyl aminopeptidase C-terminal" evidence="13">
    <location>
        <begin position="1082"/>
        <end position="1411"/>
    </location>
</feature>
<dbReference type="Proteomes" id="UP000028837">
    <property type="component" value="Unassembled WGS sequence"/>
</dbReference>
<evidence type="ECO:0000256" key="4">
    <source>
        <dbReference type="ARBA" id="ARBA00022670"/>
    </source>
</evidence>
<keyword evidence="4" id="KW-0645">Protease</keyword>
<evidence type="ECO:0000256" key="3">
    <source>
        <dbReference type="ARBA" id="ARBA00022438"/>
    </source>
</evidence>
<dbReference type="Pfam" id="PF11940">
    <property type="entry name" value="DUF3458"/>
    <property type="match status" value="1"/>
</dbReference>
<feature type="region of interest" description="Disordered" evidence="9">
    <location>
        <begin position="474"/>
        <end position="500"/>
    </location>
</feature>
<feature type="compositionally biased region" description="Basic residues" evidence="9">
    <location>
        <begin position="1"/>
        <end position="10"/>
    </location>
</feature>
<evidence type="ECO:0000256" key="8">
    <source>
        <dbReference type="ARBA" id="ARBA00023049"/>
    </source>
</evidence>
<keyword evidence="10" id="KW-0472">Membrane</keyword>
<dbReference type="InterPro" id="IPR014782">
    <property type="entry name" value="Peptidase_M1_dom"/>
</dbReference>
<dbReference type="OrthoDB" id="10031169at2759"/>
<evidence type="ECO:0000256" key="5">
    <source>
        <dbReference type="ARBA" id="ARBA00022723"/>
    </source>
</evidence>
<dbReference type="Pfam" id="PF17432">
    <property type="entry name" value="DUF3458_C"/>
    <property type="match status" value="1"/>
</dbReference>
<gene>
    <name evidence="15" type="ORF">TGDOM2_224350</name>
</gene>
<dbReference type="GO" id="GO:0016285">
    <property type="term" value="F:alanyl aminopeptidase activity"/>
    <property type="evidence" value="ECO:0007669"/>
    <property type="project" value="UniProtKB-EC"/>
</dbReference>
<dbReference type="Gene3D" id="3.30.2010.30">
    <property type="match status" value="1"/>
</dbReference>
<comment type="cofactor">
    <cofactor evidence="1">
        <name>Zn(2+)</name>
        <dbReference type="ChEBI" id="CHEBI:29105"/>
    </cofactor>
</comment>
<feature type="compositionally biased region" description="Polar residues" evidence="9">
    <location>
        <begin position="474"/>
        <end position="485"/>
    </location>
</feature>
<name>A0A086KMS6_TOXGO</name>
<evidence type="ECO:0000256" key="6">
    <source>
        <dbReference type="ARBA" id="ARBA00022801"/>
    </source>
</evidence>
<evidence type="ECO:0000259" key="11">
    <source>
        <dbReference type="Pfam" id="PF01433"/>
    </source>
</evidence>
<dbReference type="NCBIfam" id="TIGR02414">
    <property type="entry name" value="pepN_proteo"/>
    <property type="match status" value="1"/>
</dbReference>
<evidence type="ECO:0000256" key="1">
    <source>
        <dbReference type="ARBA" id="ARBA00001947"/>
    </source>
</evidence>
<dbReference type="PANTHER" id="PTHR46322">
    <property type="entry name" value="PUROMYCIN-SENSITIVE AMINOPEPTIDASE"/>
    <property type="match status" value="1"/>
</dbReference>
<dbReference type="InterPro" id="IPR035414">
    <property type="entry name" value="Peptidase_M1_pepN_Ig-like"/>
</dbReference>
<dbReference type="InterPro" id="IPR027268">
    <property type="entry name" value="Peptidase_M4/M1_CTD_sf"/>
</dbReference>
<organism evidence="15 16">
    <name type="scientific">Toxoplasma gondii GAB2-2007-GAL-DOM2</name>
    <dbReference type="NCBI Taxonomy" id="1130820"/>
    <lineage>
        <taxon>Eukaryota</taxon>
        <taxon>Sar</taxon>
        <taxon>Alveolata</taxon>
        <taxon>Apicomplexa</taxon>
        <taxon>Conoidasida</taxon>
        <taxon>Coccidia</taxon>
        <taxon>Eucoccidiorida</taxon>
        <taxon>Eimeriorina</taxon>
        <taxon>Sarcocystidae</taxon>
        <taxon>Toxoplasma</taxon>
    </lineage>
</organism>
<keyword evidence="7" id="KW-0862">Zinc</keyword>
<dbReference type="EC" id="3.4.11.2" evidence="15"/>
<dbReference type="InterPro" id="IPR038438">
    <property type="entry name" value="PepN_Ig-like_sf"/>
</dbReference>
<keyword evidence="10" id="KW-1133">Transmembrane helix</keyword>
<evidence type="ECO:0000256" key="9">
    <source>
        <dbReference type="SAM" id="MobiDB-lite"/>
    </source>
</evidence>
<comment type="caution">
    <text evidence="15">The sequence shown here is derived from an EMBL/GenBank/DDBJ whole genome shotgun (WGS) entry which is preliminary data.</text>
</comment>
<dbReference type="Pfam" id="PF01433">
    <property type="entry name" value="Peptidase_M1"/>
    <property type="match status" value="1"/>
</dbReference>
<dbReference type="SUPFAM" id="SSF63737">
    <property type="entry name" value="Leukotriene A4 hydrolase N-terminal domain"/>
    <property type="match status" value="1"/>
</dbReference>
<dbReference type="VEuPathDB" id="ToxoDB:TGDOM2_224350"/>
<keyword evidence="8" id="KW-0482">Metalloprotease</keyword>
<proteinExistence type="inferred from homology"/>
<evidence type="ECO:0000259" key="14">
    <source>
        <dbReference type="Pfam" id="PF17900"/>
    </source>
</evidence>
<dbReference type="InterPro" id="IPR042097">
    <property type="entry name" value="Aminopeptidase_N-like_N_sf"/>
</dbReference>
<sequence>MVWRRTKAKGWKPSAGVERKKSTADRDTRGRHLVRSGASSLGGCAACELWRGKTDREAEERRIEPYALQKSDKSCVQTLLRAGASVKKEKTRPNHGEGDTSPTASGSACVRAQRGVQAASSRLAHQESSGSLPLISFFSSGAANATASTSLWQRETPETALETPPFLLSAASRGCPRFGCMDTSQVCQRGLDLRPSCTSKKVDFRRFAPAFCGQNATAELFSSEGKCEKLNRVPPRPPQAAADASAHRLASVHVPFSRVSSPCLQQLFPFDASASSPSRFASLLAATASTELPSASPALGEATVPKRRSPFAPSLSRHSSVFLLSPTVTLLALLFCLLAFCAFSRGLSLSPAEASPLAPPATRMRPSTSQLCLRSALPPSLRGKDWCSHAQQRRLDPLAFDEKPLAAVSYVSSYPRFCLPAAAPQRKLFSSLASSSLLPPIPWIAAAIGSVSRLSPSPLCAAFASAATVAASTPQSLGSKMTNATPAEAAPVGASGSVTATETQQQLEGSHVVLKPTKQPVEKHRLDYKPTDFLIDFVDLDFDLYDDRTKVTSTLTMHRREQTPPTDLVLDGEDLELESVELDGNALSMHSTETQKAGDKRVYSLDVDGRLVIAADLLPQEAEKKFKVKTVVYVRPKENLQLMGLYKSGALLVTQCEAEGFRRITYFLDRPDVMSLFKVRLAADEKACPVLLSNGNMVESGKVEGEKGRHFAVFEDPFQKPCYLFALVAGDLKSISQSFTTMSGRNVKVSIFSEPEDSSKLTWALESVLKSMKWDEERFGREYDLDVFNVVCAKDFNMGAMENKGLNIFNAALLLADPSTTTDAEYQRILNVVGHEYFHNWTGNRVTCRDWFQLTLKEGLTVFRDQLFTADMCSAAVKRIEDVVFLRSRQFAEDSGPMAHPIRPETYIAMDNFYTATVYDKGAEVIRMYHTLLGEAGFRKGMDLYFKRHDGKAVTCDDFRAAMADANGRDLGQFERWYLQAGTPEVTVSEAVFQPDRKKFKLTLKQRTPPTPGQVEKHPFHIPIKVGLIGKTSKKDILSPPTKVLELTEAEQTFELDAAEDCVLSFLRDFSAPVKVKHEQTDEDIAFLMAHDSDDFAKWQAAHTLASGLLKHRAEQWREKQGEDVEFARLPKIYVEAFKQTLLEQGRDRSIQAYTLRLPDRDGVAQEMEPIDPLALKEATESVRREVGQLLKSDLLKVYASLSAPESEAEESRDQSEVSRRRLRNVILYFLTGERDKEAAALAMNHFKSAKGMTEKYAALSILCDIEGPERTAALEQFYRDAKGDPLVLDKWFAVQALSDVRNVTETVKELQKHADFTAKNPNRLRALIFSFTRNPQFHNKDGAGYALLADSVLAVDRFNPQIAARGAGAFLQWKKYDETRQREMLKQLRRIANAPGLSVDTLEIVQKALAGAPEEATA</sequence>
<evidence type="ECO:0000259" key="12">
    <source>
        <dbReference type="Pfam" id="PF11940"/>
    </source>
</evidence>
<keyword evidence="6 15" id="KW-0378">Hydrolase</keyword>
<evidence type="ECO:0000259" key="13">
    <source>
        <dbReference type="Pfam" id="PF17432"/>
    </source>
</evidence>
<feature type="compositionally biased region" description="Basic and acidic residues" evidence="9">
    <location>
        <begin position="17"/>
        <end position="30"/>
    </location>
</feature>
<evidence type="ECO:0000256" key="2">
    <source>
        <dbReference type="ARBA" id="ARBA00010136"/>
    </source>
</evidence>
<feature type="transmembrane region" description="Helical" evidence="10">
    <location>
        <begin position="321"/>
        <end position="340"/>
    </location>
</feature>
<evidence type="ECO:0000313" key="15">
    <source>
        <dbReference type="EMBL" id="KFG45694.1"/>
    </source>
</evidence>
<protein>
    <submittedName>
        <fullName evidence="15">Putative aminopeptidase N</fullName>
        <ecNumber evidence="15">3.4.11.2</ecNumber>
    </submittedName>
</protein>
<dbReference type="Gene3D" id="1.25.50.10">
    <property type="entry name" value="Peptidase M1, alanyl aminopeptidase, C-terminal domain"/>
    <property type="match status" value="1"/>
</dbReference>
<dbReference type="InterPro" id="IPR037144">
    <property type="entry name" value="Peptidase_M1_pepN_C_sf"/>
</dbReference>
<dbReference type="InterPro" id="IPR001930">
    <property type="entry name" value="Peptidase_M1"/>
</dbReference>
<dbReference type="Pfam" id="PF17900">
    <property type="entry name" value="Peptidase_M1_N"/>
    <property type="match status" value="1"/>
</dbReference>
<dbReference type="Gene3D" id="1.10.390.10">
    <property type="entry name" value="Neutral Protease Domain 2"/>
    <property type="match status" value="1"/>
</dbReference>